<accession>A0A2I0VD83</accession>
<evidence type="ECO:0000313" key="2">
    <source>
        <dbReference type="EMBL" id="PKU61353.1"/>
    </source>
</evidence>
<protein>
    <submittedName>
        <fullName evidence="2">Uncharacterized protein</fullName>
    </submittedName>
</protein>
<reference evidence="2 3" key="2">
    <citation type="journal article" date="2017" name="Nature">
        <title>The Apostasia genome and the evolution of orchids.</title>
        <authorList>
            <person name="Zhang G.Q."/>
            <person name="Liu K.W."/>
            <person name="Li Z."/>
            <person name="Lohaus R."/>
            <person name="Hsiao Y.Y."/>
            <person name="Niu S.C."/>
            <person name="Wang J.Y."/>
            <person name="Lin Y.C."/>
            <person name="Xu Q."/>
            <person name="Chen L.J."/>
            <person name="Yoshida K."/>
            <person name="Fujiwara S."/>
            <person name="Wang Z.W."/>
            <person name="Zhang Y.Q."/>
            <person name="Mitsuda N."/>
            <person name="Wang M."/>
            <person name="Liu G.H."/>
            <person name="Pecoraro L."/>
            <person name="Huang H.X."/>
            <person name="Xiao X.J."/>
            <person name="Lin M."/>
            <person name="Wu X.Y."/>
            <person name="Wu W.L."/>
            <person name="Chen Y.Y."/>
            <person name="Chang S.B."/>
            <person name="Sakamoto S."/>
            <person name="Ohme-Takagi M."/>
            <person name="Yagi M."/>
            <person name="Zeng S.J."/>
            <person name="Shen C.Y."/>
            <person name="Yeh C.M."/>
            <person name="Luo Y.B."/>
            <person name="Tsai W.C."/>
            <person name="Van de Peer Y."/>
            <person name="Liu Z.J."/>
        </authorList>
    </citation>
    <scope>NUCLEOTIDE SEQUENCE [LARGE SCALE GENOMIC DNA]</scope>
    <source>
        <tissue evidence="2">The whole plant</tissue>
    </source>
</reference>
<keyword evidence="1" id="KW-0472">Membrane</keyword>
<evidence type="ECO:0000256" key="1">
    <source>
        <dbReference type="SAM" id="Phobius"/>
    </source>
</evidence>
<keyword evidence="1" id="KW-0812">Transmembrane</keyword>
<evidence type="ECO:0000313" key="3">
    <source>
        <dbReference type="Proteomes" id="UP000233837"/>
    </source>
</evidence>
<dbReference type="Proteomes" id="UP000233837">
    <property type="component" value="Unassembled WGS sequence"/>
</dbReference>
<name>A0A2I0VD83_9ASPA</name>
<proteinExistence type="predicted"/>
<dbReference type="EMBL" id="KZ504716">
    <property type="protein sequence ID" value="PKU61353.1"/>
    <property type="molecule type" value="Genomic_DNA"/>
</dbReference>
<dbReference type="PANTHER" id="PTHR36779:SF1">
    <property type="entry name" value="OS04G0600400 PROTEIN"/>
    <property type="match status" value="1"/>
</dbReference>
<keyword evidence="1" id="KW-1133">Transmembrane helix</keyword>
<sequence length="110" mass="12456">MVHCFNLNAILPCCRFTRSLSEKNTAGRRMGYTVTGIVLGMLTSMFCIILIKILHAAVPSLARQWNSKKYLIQSFRRACLLVAYFSAVGLLLLQYKKIIGLRQLDINSNM</sequence>
<organism evidence="2 3">
    <name type="scientific">Dendrobium catenatum</name>
    <dbReference type="NCBI Taxonomy" id="906689"/>
    <lineage>
        <taxon>Eukaryota</taxon>
        <taxon>Viridiplantae</taxon>
        <taxon>Streptophyta</taxon>
        <taxon>Embryophyta</taxon>
        <taxon>Tracheophyta</taxon>
        <taxon>Spermatophyta</taxon>
        <taxon>Magnoliopsida</taxon>
        <taxon>Liliopsida</taxon>
        <taxon>Asparagales</taxon>
        <taxon>Orchidaceae</taxon>
        <taxon>Epidendroideae</taxon>
        <taxon>Malaxideae</taxon>
        <taxon>Dendrobiinae</taxon>
        <taxon>Dendrobium</taxon>
    </lineage>
</organism>
<gene>
    <name evidence="2" type="ORF">MA16_Dca028842</name>
</gene>
<dbReference type="AlphaFoldDB" id="A0A2I0VD83"/>
<feature type="transmembrane region" description="Helical" evidence="1">
    <location>
        <begin position="74"/>
        <end position="93"/>
    </location>
</feature>
<dbReference type="PANTHER" id="PTHR36779">
    <property type="entry name" value="OSJNBA0083N12.13 PROTEIN"/>
    <property type="match status" value="1"/>
</dbReference>
<keyword evidence="3" id="KW-1185">Reference proteome</keyword>
<feature type="transmembrane region" description="Helical" evidence="1">
    <location>
        <begin position="30"/>
        <end position="54"/>
    </location>
</feature>
<reference evidence="2 3" key="1">
    <citation type="journal article" date="2016" name="Sci. Rep.">
        <title>The Dendrobium catenatum Lindl. genome sequence provides insights into polysaccharide synthase, floral development and adaptive evolution.</title>
        <authorList>
            <person name="Zhang G.Q."/>
            <person name="Xu Q."/>
            <person name="Bian C."/>
            <person name="Tsai W.C."/>
            <person name="Yeh C.M."/>
            <person name="Liu K.W."/>
            <person name="Yoshida K."/>
            <person name="Zhang L.S."/>
            <person name="Chang S.B."/>
            <person name="Chen F."/>
            <person name="Shi Y."/>
            <person name="Su Y.Y."/>
            <person name="Zhang Y.Q."/>
            <person name="Chen L.J."/>
            <person name="Yin Y."/>
            <person name="Lin M."/>
            <person name="Huang H."/>
            <person name="Deng H."/>
            <person name="Wang Z.W."/>
            <person name="Zhu S.L."/>
            <person name="Zhao X."/>
            <person name="Deng C."/>
            <person name="Niu S.C."/>
            <person name="Huang J."/>
            <person name="Wang M."/>
            <person name="Liu G.H."/>
            <person name="Yang H.J."/>
            <person name="Xiao X.J."/>
            <person name="Hsiao Y.Y."/>
            <person name="Wu W.L."/>
            <person name="Chen Y.Y."/>
            <person name="Mitsuda N."/>
            <person name="Ohme-Takagi M."/>
            <person name="Luo Y.B."/>
            <person name="Van de Peer Y."/>
            <person name="Liu Z.J."/>
        </authorList>
    </citation>
    <scope>NUCLEOTIDE SEQUENCE [LARGE SCALE GENOMIC DNA]</scope>
    <source>
        <tissue evidence="2">The whole plant</tissue>
    </source>
</reference>